<dbReference type="EMBL" id="CP048711">
    <property type="protein sequence ID" value="QIB67043.1"/>
    <property type="molecule type" value="Genomic_DNA"/>
</dbReference>
<keyword evidence="2" id="KW-0472">Membrane</keyword>
<dbReference type="InterPro" id="IPR027417">
    <property type="entry name" value="P-loop_NTPase"/>
</dbReference>
<dbReference type="GO" id="GO:0030488">
    <property type="term" value="P:tRNA methylation"/>
    <property type="evidence" value="ECO:0007669"/>
    <property type="project" value="TreeGrafter"/>
</dbReference>
<accession>A0A6C0U5C2</accession>
<reference evidence="4 5" key="1">
    <citation type="submission" date="2020-02" db="EMBL/GenBank/DDBJ databases">
        <title>Genome sequencing for Kineobactrum sp. M2.</title>
        <authorList>
            <person name="Park S.-J."/>
        </authorList>
    </citation>
    <scope>NUCLEOTIDE SEQUENCE [LARGE SCALE GENOMIC DNA]</scope>
    <source>
        <strain evidence="4 5">M2</strain>
    </source>
</reference>
<name>A0A6C0U5C2_9GAMM</name>
<evidence type="ECO:0000313" key="5">
    <source>
        <dbReference type="Proteomes" id="UP000477680"/>
    </source>
</evidence>
<dbReference type="KEGG" id="kim:G3T16_18245"/>
<keyword evidence="2" id="KW-0812">Transmembrane</keyword>
<dbReference type="RefSeq" id="WP_163496471.1">
    <property type="nucleotide sequence ID" value="NZ_CP048711.1"/>
</dbReference>
<organism evidence="4 5">
    <name type="scientific">Kineobactrum salinum</name>
    <dbReference type="NCBI Taxonomy" id="2708301"/>
    <lineage>
        <taxon>Bacteria</taxon>
        <taxon>Pseudomonadati</taxon>
        <taxon>Pseudomonadota</taxon>
        <taxon>Gammaproteobacteria</taxon>
        <taxon>Cellvibrionales</taxon>
        <taxon>Halieaceae</taxon>
        <taxon>Kineobactrum</taxon>
    </lineage>
</organism>
<dbReference type="Pfam" id="PF01926">
    <property type="entry name" value="MMR_HSR1"/>
    <property type="match status" value="1"/>
</dbReference>
<evidence type="ECO:0000256" key="1">
    <source>
        <dbReference type="SAM" id="Coils"/>
    </source>
</evidence>
<dbReference type="PANTHER" id="PTHR42714:SF2">
    <property type="entry name" value="TRNA MODIFICATION GTPASE GTPBP3, MITOCHONDRIAL"/>
    <property type="match status" value="1"/>
</dbReference>
<feature type="coiled-coil region" evidence="1">
    <location>
        <begin position="464"/>
        <end position="491"/>
    </location>
</feature>
<dbReference type="GO" id="GO:0002098">
    <property type="term" value="P:tRNA wobble uridine modification"/>
    <property type="evidence" value="ECO:0007669"/>
    <property type="project" value="TreeGrafter"/>
</dbReference>
<keyword evidence="5" id="KW-1185">Reference proteome</keyword>
<protein>
    <recommendedName>
        <fullName evidence="3">G domain-containing protein</fullName>
    </recommendedName>
</protein>
<dbReference type="AlphaFoldDB" id="A0A6C0U5C2"/>
<evidence type="ECO:0000313" key="4">
    <source>
        <dbReference type="EMBL" id="QIB67043.1"/>
    </source>
</evidence>
<evidence type="ECO:0000256" key="2">
    <source>
        <dbReference type="SAM" id="Phobius"/>
    </source>
</evidence>
<evidence type="ECO:0000259" key="3">
    <source>
        <dbReference type="Pfam" id="PF01926"/>
    </source>
</evidence>
<dbReference type="Gene3D" id="3.40.50.300">
    <property type="entry name" value="P-loop containing nucleotide triphosphate hydrolases"/>
    <property type="match status" value="1"/>
</dbReference>
<feature type="domain" description="G" evidence="3">
    <location>
        <begin position="287"/>
        <end position="383"/>
    </location>
</feature>
<keyword evidence="2" id="KW-1133">Transmembrane helix</keyword>
<feature type="transmembrane region" description="Helical" evidence="2">
    <location>
        <begin position="23"/>
        <end position="45"/>
    </location>
</feature>
<proteinExistence type="predicted"/>
<dbReference type="GO" id="GO:0005829">
    <property type="term" value="C:cytosol"/>
    <property type="evidence" value="ECO:0007669"/>
    <property type="project" value="TreeGrafter"/>
</dbReference>
<sequence length="536" mass="60467">MINSWRRFRDTVATLLQQRSNEFYVVALLLWLLPALALTVLGLMYLWQSGWFWWFSGGLLVLTLISWVARRTMSRSAREAIARAPHLDPRPDWSAHDQRIWQQATARIADAGLIQTPWEAIPQAALDHLFFVASAYHGDDPDARYAFTLPELLLMLETWSREYRAQVVQTVPLARRLKISRLMHLSRSTDKLRNVYRYASPLVRTLRVAVNPVTGLAREAASHVAMSMFSELNEHMQNNLKVTLFEQVTHVAIDLYSGRLKLSAPELASYRDSLTQPEAVELKPLSVLVVGQINAGKSSLVNALKAQCVAEIDTLPSTEGFDCHHLQLDDALELYLIDSPGLDGNEQTTQALLEQAARADLLLWVSQANQPAKELDRQLMQRWQAFFSHHLQRKKPPLLLVTTHNDQLRPRADWQPPYDLEDTDNPRVAAMLDALRYAHETIGFAADEPAVPVALPPDGAHFNLEVLRELLQTLSDRARAAQLNRQRLEAADSGTSLSRILQQTAGLVRYGKILALKKPAATKRRPEPDPASDVPE</sequence>
<dbReference type="SUPFAM" id="SSF52540">
    <property type="entry name" value="P-loop containing nucleoside triphosphate hydrolases"/>
    <property type="match status" value="1"/>
</dbReference>
<feature type="transmembrane region" description="Helical" evidence="2">
    <location>
        <begin position="51"/>
        <end position="69"/>
    </location>
</feature>
<dbReference type="InterPro" id="IPR006073">
    <property type="entry name" value="GTP-bd"/>
</dbReference>
<dbReference type="GO" id="GO:0005525">
    <property type="term" value="F:GTP binding"/>
    <property type="evidence" value="ECO:0007669"/>
    <property type="project" value="InterPro"/>
</dbReference>
<keyword evidence="1" id="KW-0175">Coiled coil</keyword>
<gene>
    <name evidence="4" type="ORF">G3T16_18245</name>
</gene>
<dbReference type="Proteomes" id="UP000477680">
    <property type="component" value="Chromosome"/>
</dbReference>
<dbReference type="PANTHER" id="PTHR42714">
    <property type="entry name" value="TRNA MODIFICATION GTPASE GTPBP3"/>
    <property type="match status" value="1"/>
</dbReference>